<dbReference type="CDD" id="cd06127">
    <property type="entry name" value="DEDDh"/>
    <property type="match status" value="1"/>
</dbReference>
<keyword evidence="2" id="KW-0540">Nuclease</keyword>
<dbReference type="SUPFAM" id="SSF53098">
    <property type="entry name" value="Ribonuclease H-like"/>
    <property type="match status" value="1"/>
</dbReference>
<name>A0A1D1Y776_9ARAE</name>
<gene>
    <name evidence="9" type="primary">Rv2191_4</name>
    <name evidence="9" type="ORF">g.51724</name>
</gene>
<keyword evidence="6" id="KW-0460">Magnesium</keyword>
<dbReference type="PANTHER" id="PTHR30231">
    <property type="entry name" value="DNA POLYMERASE III SUBUNIT EPSILON"/>
    <property type="match status" value="1"/>
</dbReference>
<organism evidence="9">
    <name type="scientific">Anthurium amnicola</name>
    <dbReference type="NCBI Taxonomy" id="1678845"/>
    <lineage>
        <taxon>Eukaryota</taxon>
        <taxon>Viridiplantae</taxon>
        <taxon>Streptophyta</taxon>
        <taxon>Embryophyta</taxon>
        <taxon>Tracheophyta</taxon>
        <taxon>Spermatophyta</taxon>
        <taxon>Magnoliopsida</taxon>
        <taxon>Liliopsida</taxon>
        <taxon>Araceae</taxon>
        <taxon>Pothoideae</taxon>
        <taxon>Potheae</taxon>
        <taxon>Anthurium</taxon>
    </lineage>
</organism>
<evidence type="ECO:0000256" key="2">
    <source>
        <dbReference type="ARBA" id="ARBA00022722"/>
    </source>
</evidence>
<dbReference type="SMART" id="SM00479">
    <property type="entry name" value="EXOIII"/>
    <property type="match status" value="1"/>
</dbReference>
<dbReference type="GO" id="GO:0046872">
    <property type="term" value="F:metal ion binding"/>
    <property type="evidence" value="ECO:0007669"/>
    <property type="project" value="UniProtKB-KW"/>
</dbReference>
<reference evidence="9" key="1">
    <citation type="submission" date="2015-07" db="EMBL/GenBank/DDBJ databases">
        <title>Transcriptome Assembly of Anthurium amnicola.</title>
        <authorList>
            <person name="Suzuki J."/>
        </authorList>
    </citation>
    <scope>NUCLEOTIDE SEQUENCE</scope>
</reference>
<evidence type="ECO:0000313" key="9">
    <source>
        <dbReference type="EMBL" id="JAT50487.1"/>
    </source>
</evidence>
<evidence type="ECO:0000256" key="6">
    <source>
        <dbReference type="ARBA" id="ARBA00022842"/>
    </source>
</evidence>
<feature type="compositionally biased region" description="Pro residues" evidence="7">
    <location>
        <begin position="1"/>
        <end position="16"/>
    </location>
</feature>
<keyword evidence="4" id="KW-0378">Hydrolase</keyword>
<dbReference type="Pfam" id="PF00929">
    <property type="entry name" value="RNase_T"/>
    <property type="match status" value="1"/>
</dbReference>
<dbReference type="InterPro" id="IPR036397">
    <property type="entry name" value="RNaseH_sf"/>
</dbReference>
<evidence type="ECO:0000256" key="5">
    <source>
        <dbReference type="ARBA" id="ARBA00022839"/>
    </source>
</evidence>
<proteinExistence type="predicted"/>
<dbReference type="PANTHER" id="PTHR30231:SF4">
    <property type="entry name" value="PROTEIN NEN2"/>
    <property type="match status" value="1"/>
</dbReference>
<dbReference type="EMBL" id="GDJX01017449">
    <property type="protein sequence ID" value="JAT50487.1"/>
    <property type="molecule type" value="Transcribed_RNA"/>
</dbReference>
<keyword evidence="5" id="KW-0269">Exonuclease</keyword>
<evidence type="ECO:0000256" key="7">
    <source>
        <dbReference type="SAM" id="MobiDB-lite"/>
    </source>
</evidence>
<feature type="region of interest" description="Disordered" evidence="7">
    <location>
        <begin position="314"/>
        <end position="339"/>
    </location>
</feature>
<accession>A0A1D1Y776</accession>
<protein>
    <submittedName>
        <fullName evidence="9">Uncharacterized protein Rv2191/MT2247</fullName>
    </submittedName>
</protein>
<comment type="cofactor">
    <cofactor evidence="1">
        <name>Mg(2+)</name>
        <dbReference type="ChEBI" id="CHEBI:18420"/>
    </cofactor>
</comment>
<dbReference type="GO" id="GO:0003676">
    <property type="term" value="F:nucleic acid binding"/>
    <property type="evidence" value="ECO:0007669"/>
    <property type="project" value="InterPro"/>
</dbReference>
<feature type="region of interest" description="Disordered" evidence="7">
    <location>
        <begin position="1"/>
        <end position="28"/>
    </location>
</feature>
<feature type="domain" description="Exonuclease" evidence="8">
    <location>
        <begin position="41"/>
        <end position="215"/>
    </location>
</feature>
<evidence type="ECO:0000256" key="4">
    <source>
        <dbReference type="ARBA" id="ARBA00022801"/>
    </source>
</evidence>
<evidence type="ECO:0000256" key="1">
    <source>
        <dbReference type="ARBA" id="ARBA00001946"/>
    </source>
</evidence>
<keyword evidence="3" id="KW-0479">Metal-binding</keyword>
<dbReference type="AlphaFoldDB" id="A0A1D1Y776"/>
<dbReference type="FunFam" id="3.30.420.10:FF:000040">
    <property type="entry name" value="Exonuclease family protein"/>
    <property type="match status" value="1"/>
</dbReference>
<dbReference type="InterPro" id="IPR012337">
    <property type="entry name" value="RNaseH-like_sf"/>
</dbReference>
<dbReference type="Gene3D" id="3.30.420.10">
    <property type="entry name" value="Ribonuclease H-like superfamily/Ribonuclease H"/>
    <property type="match status" value="1"/>
</dbReference>
<dbReference type="InterPro" id="IPR013520">
    <property type="entry name" value="Ribonucl_H"/>
</dbReference>
<dbReference type="GO" id="GO:0008408">
    <property type="term" value="F:3'-5' exonuclease activity"/>
    <property type="evidence" value="ECO:0007669"/>
    <property type="project" value="TreeGrafter"/>
</dbReference>
<sequence>MAMGSPPPPLPPPPSAPQSFSSAPHDGFNTHAAVPPAGVATIAFFDVETTIPSRTGQGYALLEFGAILVCPRRLVELGSYSTLIRPRDLSTISPSSVRCNGITRDSVASAPDFEQVADRVYDILHGKVWAGHNILRFDCLRIREAFEEIGHPAPEPVGTIDSLPLLTQRFGRRAGDMKMATLANYFGLGRQKHRSLDDVRMNLEVLKYCATVLFLESSLLECSTMNSFVFPNATTTGSCSMTISTGGTSPGTSSPSFLGLENHQRVSPTHMAGLDVNRSADFSASVPNMGASNLTPLIEHMRLDTSPADISCDGRHTSGLPQFSSERTETSISEESDHHRGFLEPDKVSASCISAPVVPSNQGGNRIVLLYSNAPLQLYSMGLKVHFGVSKKFLDYAGRPKLSIVVDAPASLCNLLDVCDRLAQRSSLELGSSSEWRPLIRKNSLSDSSDIRLNIPTIANGDVATYSTEIYQRESSGNTHKLVFSKVDVAELEPLFIPGTVLDAYFSIDIYSYQQYAGMRLVAKRFVIHPRN</sequence>
<evidence type="ECO:0000259" key="8">
    <source>
        <dbReference type="SMART" id="SM00479"/>
    </source>
</evidence>
<evidence type="ECO:0000256" key="3">
    <source>
        <dbReference type="ARBA" id="ARBA00022723"/>
    </source>
</evidence>